<evidence type="ECO:0000313" key="11">
    <source>
        <dbReference type="EMBL" id="EDO30204.1"/>
    </source>
</evidence>
<dbReference type="HOGENOM" id="CLU_1391733_0_0_1"/>
<dbReference type="InParanoid" id="A7T1G5"/>
<evidence type="ECO:0000259" key="10">
    <source>
        <dbReference type="PROSITE" id="PS50097"/>
    </source>
</evidence>
<evidence type="ECO:0000256" key="5">
    <source>
        <dbReference type="ARBA" id="ARBA00022833"/>
    </source>
</evidence>
<keyword evidence="2" id="KW-0479">Metal-binding</keyword>
<keyword evidence="6" id="KW-0805">Transcription regulation</keyword>
<evidence type="ECO:0000256" key="2">
    <source>
        <dbReference type="ARBA" id="ARBA00022723"/>
    </source>
</evidence>
<dbReference type="GO" id="GO:0005634">
    <property type="term" value="C:nucleus"/>
    <property type="evidence" value="ECO:0007669"/>
    <property type="project" value="UniProtKB-SubCell"/>
</dbReference>
<dbReference type="InterPro" id="IPR011333">
    <property type="entry name" value="SKP1/BTB/POZ_sf"/>
</dbReference>
<evidence type="ECO:0000256" key="6">
    <source>
        <dbReference type="ARBA" id="ARBA00023015"/>
    </source>
</evidence>
<organism evidence="11 12">
    <name type="scientific">Nematostella vectensis</name>
    <name type="common">Starlet sea anemone</name>
    <dbReference type="NCBI Taxonomy" id="45351"/>
    <lineage>
        <taxon>Eukaryota</taxon>
        <taxon>Metazoa</taxon>
        <taxon>Cnidaria</taxon>
        <taxon>Anthozoa</taxon>
        <taxon>Hexacorallia</taxon>
        <taxon>Actiniaria</taxon>
        <taxon>Edwardsiidae</taxon>
        <taxon>Nematostella</taxon>
    </lineage>
</organism>
<keyword evidence="4" id="KW-0863">Zinc-finger</keyword>
<comment type="subcellular location">
    <subcellularLocation>
        <location evidence="1">Nucleus</location>
    </subcellularLocation>
</comment>
<evidence type="ECO:0000256" key="7">
    <source>
        <dbReference type="ARBA" id="ARBA00023125"/>
    </source>
</evidence>
<dbReference type="Gene3D" id="3.30.710.10">
    <property type="entry name" value="Potassium Channel Kv1.1, Chain A"/>
    <property type="match status" value="1"/>
</dbReference>
<keyword evidence="3" id="KW-0677">Repeat</keyword>
<evidence type="ECO:0000256" key="1">
    <source>
        <dbReference type="ARBA" id="ARBA00004123"/>
    </source>
</evidence>
<dbReference type="AlphaFoldDB" id="A7T1G5"/>
<gene>
    <name evidence="11" type="ORF">NEMVEDRAFT_v1g220912</name>
</gene>
<keyword evidence="9" id="KW-0539">Nucleus</keyword>
<dbReference type="PANTHER" id="PTHR46105">
    <property type="entry name" value="AGAP004733-PA"/>
    <property type="match status" value="1"/>
</dbReference>
<dbReference type="PANTHER" id="PTHR46105:SF5">
    <property type="entry name" value="ZINC FINGER AND BTB DOMAIN-CONTAINING PROTEIN 44 ISOFORM X1"/>
    <property type="match status" value="1"/>
</dbReference>
<proteinExistence type="predicted"/>
<sequence>MSASTTSTSDSVKSDTVYVSKEHGHAAFQVLNEMRTNSEHCDITLKAGNLVLSAHRVVLAALSPYFRELLLPTNNEKAEKEYVMPDSLKPGAVVAMLEFFYSGTLQINLKSIEDLLAAASTMKVSHTLREKRMILLSFSVAITFLYEDFDLKSLRKSHFITSMGMHFLAGDHLYNCTAFDYGLTQIHSKYYRISHV</sequence>
<dbReference type="GO" id="GO:0008270">
    <property type="term" value="F:zinc ion binding"/>
    <property type="evidence" value="ECO:0007669"/>
    <property type="project" value="UniProtKB-KW"/>
</dbReference>
<keyword evidence="7" id="KW-0238">DNA-binding</keyword>
<dbReference type="Pfam" id="PF00651">
    <property type="entry name" value="BTB"/>
    <property type="match status" value="1"/>
</dbReference>
<protein>
    <recommendedName>
        <fullName evidence="10">BTB domain-containing protein</fullName>
    </recommendedName>
</protein>
<accession>A7T1G5</accession>
<evidence type="ECO:0000256" key="3">
    <source>
        <dbReference type="ARBA" id="ARBA00022737"/>
    </source>
</evidence>
<dbReference type="InterPro" id="IPR050457">
    <property type="entry name" value="ZnFinger_BTB_dom_contain"/>
</dbReference>
<dbReference type="PhylomeDB" id="A7T1G5"/>
<dbReference type="SUPFAM" id="SSF54695">
    <property type="entry name" value="POZ domain"/>
    <property type="match status" value="1"/>
</dbReference>
<dbReference type="InterPro" id="IPR000210">
    <property type="entry name" value="BTB/POZ_dom"/>
</dbReference>
<keyword evidence="5" id="KW-0862">Zinc</keyword>
<dbReference type="Proteomes" id="UP000001593">
    <property type="component" value="Unassembled WGS sequence"/>
</dbReference>
<dbReference type="GO" id="GO:0003677">
    <property type="term" value="F:DNA binding"/>
    <property type="evidence" value="ECO:0007669"/>
    <property type="project" value="UniProtKB-KW"/>
</dbReference>
<evidence type="ECO:0000313" key="12">
    <source>
        <dbReference type="Proteomes" id="UP000001593"/>
    </source>
</evidence>
<evidence type="ECO:0000256" key="4">
    <source>
        <dbReference type="ARBA" id="ARBA00022771"/>
    </source>
</evidence>
<evidence type="ECO:0000256" key="9">
    <source>
        <dbReference type="ARBA" id="ARBA00023242"/>
    </source>
</evidence>
<keyword evidence="8" id="KW-0804">Transcription</keyword>
<keyword evidence="12" id="KW-1185">Reference proteome</keyword>
<dbReference type="PROSITE" id="PS50097">
    <property type="entry name" value="BTB"/>
    <property type="match status" value="1"/>
</dbReference>
<reference evidence="11 12" key="1">
    <citation type="journal article" date="2007" name="Science">
        <title>Sea anemone genome reveals ancestral eumetazoan gene repertoire and genomic organization.</title>
        <authorList>
            <person name="Putnam N.H."/>
            <person name="Srivastava M."/>
            <person name="Hellsten U."/>
            <person name="Dirks B."/>
            <person name="Chapman J."/>
            <person name="Salamov A."/>
            <person name="Terry A."/>
            <person name="Shapiro H."/>
            <person name="Lindquist E."/>
            <person name="Kapitonov V.V."/>
            <person name="Jurka J."/>
            <person name="Genikhovich G."/>
            <person name="Grigoriev I.V."/>
            <person name="Lucas S.M."/>
            <person name="Steele R.E."/>
            <person name="Finnerty J.R."/>
            <person name="Technau U."/>
            <person name="Martindale M.Q."/>
            <person name="Rokhsar D.S."/>
        </authorList>
    </citation>
    <scope>NUCLEOTIDE SEQUENCE [LARGE SCALE GENOMIC DNA]</scope>
    <source>
        <strain evidence="12">CH2 X CH6</strain>
    </source>
</reference>
<feature type="domain" description="BTB" evidence="10">
    <location>
        <begin position="41"/>
        <end position="109"/>
    </location>
</feature>
<dbReference type="STRING" id="45351.A7T1G5"/>
<dbReference type="EMBL" id="DS470106">
    <property type="protein sequence ID" value="EDO30204.1"/>
    <property type="molecule type" value="Genomic_DNA"/>
</dbReference>
<dbReference type="SMART" id="SM00225">
    <property type="entry name" value="BTB"/>
    <property type="match status" value="1"/>
</dbReference>
<dbReference type="CDD" id="cd18186">
    <property type="entry name" value="BTB_POZ_ZBTB_KLHL-like"/>
    <property type="match status" value="1"/>
</dbReference>
<dbReference type="eggNOG" id="KOG4441">
    <property type="taxonomic scope" value="Eukaryota"/>
</dbReference>
<evidence type="ECO:0000256" key="8">
    <source>
        <dbReference type="ARBA" id="ARBA00023163"/>
    </source>
</evidence>
<name>A7T1G5_NEMVE</name>